<feature type="transmembrane region" description="Helical" evidence="8">
    <location>
        <begin position="226"/>
        <end position="245"/>
    </location>
</feature>
<feature type="compositionally biased region" description="Low complexity" evidence="7">
    <location>
        <begin position="19"/>
        <end position="29"/>
    </location>
</feature>
<feature type="transmembrane region" description="Helical" evidence="8">
    <location>
        <begin position="406"/>
        <end position="428"/>
    </location>
</feature>
<dbReference type="PANTHER" id="PTHR43045:SF1">
    <property type="entry name" value="SHIKIMATE TRANSPORTER"/>
    <property type="match status" value="1"/>
</dbReference>
<feature type="transmembrane region" description="Helical" evidence="8">
    <location>
        <begin position="310"/>
        <end position="328"/>
    </location>
</feature>
<dbReference type="PROSITE" id="PS50850">
    <property type="entry name" value="MFS"/>
    <property type="match status" value="1"/>
</dbReference>
<keyword evidence="3" id="KW-1003">Cell membrane</keyword>
<dbReference type="EMBL" id="BMJI01000011">
    <property type="protein sequence ID" value="GGC92754.1"/>
    <property type="molecule type" value="Genomic_DNA"/>
</dbReference>
<feature type="transmembrane region" description="Helical" evidence="8">
    <location>
        <begin position="434"/>
        <end position="455"/>
    </location>
</feature>
<evidence type="ECO:0000256" key="8">
    <source>
        <dbReference type="SAM" id="Phobius"/>
    </source>
</evidence>
<dbReference type="Proteomes" id="UP000597761">
    <property type="component" value="Unassembled WGS sequence"/>
</dbReference>
<feature type="region of interest" description="Disordered" evidence="7">
    <location>
        <begin position="1"/>
        <end position="43"/>
    </location>
</feature>
<evidence type="ECO:0000313" key="11">
    <source>
        <dbReference type="Proteomes" id="UP000597761"/>
    </source>
</evidence>
<gene>
    <name evidence="10" type="ORF">GCM10011512_19790</name>
</gene>
<feature type="transmembrane region" description="Helical" evidence="8">
    <location>
        <begin position="153"/>
        <end position="178"/>
    </location>
</feature>
<evidence type="ECO:0000256" key="3">
    <source>
        <dbReference type="ARBA" id="ARBA00022475"/>
    </source>
</evidence>
<evidence type="ECO:0000313" key="10">
    <source>
        <dbReference type="EMBL" id="GGC92754.1"/>
    </source>
</evidence>
<feature type="transmembrane region" description="Helical" evidence="8">
    <location>
        <begin position="365"/>
        <end position="385"/>
    </location>
</feature>
<sequence length="464" mass="48435">MTLPHAPERDELQPDDAVAAGSPDASPATPSSPSPSPATGSLNTRQMRRILGSSFLGSAIEYYDFMLYATAASLVFDKVFFANLGPGFALFASFATLAVGYIARPLGGIVFGHFGDRVGRKKVLVLSMMIMGAGTIAIGLLPTTAQVGMAAPVALVVLRVIQGIAVGGEWGGAALMAIEHAPQERRGFAAAFANAGGPAGAVLGTLALSLFAAVSGSGFLVWGWRIPFLLSAVLIVVGLVIRLQVSETPSFRRLEAAGARRRIPLLDVLRTSPRALLIGLVATTAFYVCQAMTTVWGVSLAVGSGADKNGVLNIKAVAAVLTLVVCFYSARLSDRIGRRTVLGGAAVLGIVLAWPIIALMNNGTLWGFAIAVILGNGVVQGFLYGPIAAFVSEQFPSRNRYTGASLSYQMASMLGAGFTPMIVTGLMLPAWGGLWLVALFWVLILAAAFVAVRLAPEGTRQRID</sequence>
<evidence type="ECO:0000256" key="4">
    <source>
        <dbReference type="ARBA" id="ARBA00022692"/>
    </source>
</evidence>
<keyword evidence="2" id="KW-0813">Transport</keyword>
<proteinExistence type="predicted"/>
<keyword evidence="4 8" id="KW-0812">Transmembrane</keyword>
<dbReference type="PANTHER" id="PTHR43045">
    <property type="entry name" value="SHIKIMATE TRANSPORTER"/>
    <property type="match status" value="1"/>
</dbReference>
<keyword evidence="5 8" id="KW-1133">Transmembrane helix</keyword>
<dbReference type="Pfam" id="PF07690">
    <property type="entry name" value="MFS_1"/>
    <property type="match status" value="1"/>
</dbReference>
<keyword evidence="11" id="KW-1185">Reference proteome</keyword>
<keyword evidence="6 8" id="KW-0472">Membrane</keyword>
<feature type="transmembrane region" description="Helical" evidence="8">
    <location>
        <begin position="275"/>
        <end position="298"/>
    </location>
</feature>
<feature type="compositionally biased region" description="Basic and acidic residues" evidence="7">
    <location>
        <begin position="1"/>
        <end position="12"/>
    </location>
</feature>
<evidence type="ECO:0000259" key="9">
    <source>
        <dbReference type="PROSITE" id="PS50850"/>
    </source>
</evidence>
<name>A0ABQ1P9I8_9MICC</name>
<evidence type="ECO:0000256" key="5">
    <source>
        <dbReference type="ARBA" id="ARBA00022989"/>
    </source>
</evidence>
<evidence type="ECO:0000256" key="1">
    <source>
        <dbReference type="ARBA" id="ARBA00004651"/>
    </source>
</evidence>
<dbReference type="SUPFAM" id="SSF103473">
    <property type="entry name" value="MFS general substrate transporter"/>
    <property type="match status" value="1"/>
</dbReference>
<dbReference type="InterPro" id="IPR011701">
    <property type="entry name" value="MFS"/>
</dbReference>
<feature type="transmembrane region" description="Helical" evidence="8">
    <location>
        <begin position="340"/>
        <end position="359"/>
    </location>
</feature>
<feature type="transmembrane region" description="Helical" evidence="8">
    <location>
        <begin position="88"/>
        <end position="111"/>
    </location>
</feature>
<dbReference type="InterPro" id="IPR005829">
    <property type="entry name" value="Sugar_transporter_CS"/>
</dbReference>
<dbReference type="InterPro" id="IPR020846">
    <property type="entry name" value="MFS_dom"/>
</dbReference>
<dbReference type="Gene3D" id="1.20.1250.20">
    <property type="entry name" value="MFS general substrate transporter like domains"/>
    <property type="match status" value="2"/>
</dbReference>
<dbReference type="InterPro" id="IPR036259">
    <property type="entry name" value="MFS_trans_sf"/>
</dbReference>
<organism evidence="10 11">
    <name type="scientific">Tersicoccus solisilvae</name>
    <dbReference type="NCBI Taxonomy" id="1882339"/>
    <lineage>
        <taxon>Bacteria</taxon>
        <taxon>Bacillati</taxon>
        <taxon>Actinomycetota</taxon>
        <taxon>Actinomycetes</taxon>
        <taxon>Micrococcales</taxon>
        <taxon>Micrococcaceae</taxon>
        <taxon>Tersicoccus</taxon>
    </lineage>
</organism>
<evidence type="ECO:0000256" key="7">
    <source>
        <dbReference type="SAM" id="MobiDB-lite"/>
    </source>
</evidence>
<accession>A0ABQ1P9I8</accession>
<evidence type="ECO:0000256" key="6">
    <source>
        <dbReference type="ARBA" id="ARBA00023136"/>
    </source>
</evidence>
<comment type="subcellular location">
    <subcellularLocation>
        <location evidence="1">Cell membrane</location>
        <topology evidence="1">Multi-pass membrane protein</topology>
    </subcellularLocation>
</comment>
<comment type="caution">
    <text evidence="10">The sequence shown here is derived from an EMBL/GenBank/DDBJ whole genome shotgun (WGS) entry which is preliminary data.</text>
</comment>
<feature type="domain" description="Major facilitator superfamily (MFS) profile" evidence="9">
    <location>
        <begin position="50"/>
        <end position="459"/>
    </location>
</feature>
<feature type="transmembrane region" description="Helical" evidence="8">
    <location>
        <begin position="123"/>
        <end position="141"/>
    </location>
</feature>
<protein>
    <submittedName>
        <fullName evidence="10">MFS transporter</fullName>
    </submittedName>
</protein>
<dbReference type="RefSeq" id="WP_188668213.1">
    <property type="nucleotide sequence ID" value="NZ_BMJI01000011.1"/>
</dbReference>
<feature type="transmembrane region" description="Helical" evidence="8">
    <location>
        <begin position="55"/>
        <end position="76"/>
    </location>
</feature>
<feature type="transmembrane region" description="Helical" evidence="8">
    <location>
        <begin position="190"/>
        <end position="214"/>
    </location>
</feature>
<reference evidence="11" key="1">
    <citation type="journal article" date="2019" name="Int. J. Syst. Evol. Microbiol.">
        <title>The Global Catalogue of Microorganisms (GCM) 10K type strain sequencing project: providing services to taxonomists for standard genome sequencing and annotation.</title>
        <authorList>
            <consortium name="The Broad Institute Genomics Platform"/>
            <consortium name="The Broad Institute Genome Sequencing Center for Infectious Disease"/>
            <person name="Wu L."/>
            <person name="Ma J."/>
        </authorList>
    </citation>
    <scope>NUCLEOTIDE SEQUENCE [LARGE SCALE GENOMIC DNA]</scope>
    <source>
        <strain evidence="11">CGMCC 1.15480</strain>
    </source>
</reference>
<dbReference type="CDD" id="cd17369">
    <property type="entry name" value="MFS_ShiA_like"/>
    <property type="match status" value="1"/>
</dbReference>
<dbReference type="PROSITE" id="PS00216">
    <property type="entry name" value="SUGAR_TRANSPORT_1"/>
    <property type="match status" value="1"/>
</dbReference>
<evidence type="ECO:0000256" key="2">
    <source>
        <dbReference type="ARBA" id="ARBA00022448"/>
    </source>
</evidence>